<keyword evidence="14" id="KW-1185">Reference proteome</keyword>
<organism evidence="13 14">
    <name type="scientific">Cytobacillus oceanisediminis</name>
    <dbReference type="NCBI Taxonomy" id="665099"/>
    <lineage>
        <taxon>Bacteria</taxon>
        <taxon>Bacillati</taxon>
        <taxon>Bacillota</taxon>
        <taxon>Bacilli</taxon>
        <taxon>Bacillales</taxon>
        <taxon>Bacillaceae</taxon>
        <taxon>Cytobacillus</taxon>
    </lineage>
</organism>
<evidence type="ECO:0000313" key="14">
    <source>
        <dbReference type="Proteomes" id="UP000318667"/>
    </source>
</evidence>
<dbReference type="GO" id="GO:0018580">
    <property type="term" value="F:nitronate monooxygenase activity"/>
    <property type="evidence" value="ECO:0007669"/>
    <property type="project" value="InterPro"/>
</dbReference>
<comment type="catalytic activity">
    <reaction evidence="12">
        <text>3 propionate 3-nitronate + 3 O2 + H2O = 3 3-oxopropanoate + 2 nitrate + nitrite + H2O2 + 3 H(+)</text>
        <dbReference type="Rhea" id="RHEA:57332"/>
        <dbReference type="ChEBI" id="CHEBI:15377"/>
        <dbReference type="ChEBI" id="CHEBI:15378"/>
        <dbReference type="ChEBI" id="CHEBI:15379"/>
        <dbReference type="ChEBI" id="CHEBI:16240"/>
        <dbReference type="ChEBI" id="CHEBI:16301"/>
        <dbReference type="ChEBI" id="CHEBI:17632"/>
        <dbReference type="ChEBI" id="CHEBI:33190"/>
        <dbReference type="ChEBI" id="CHEBI:136067"/>
    </reaction>
</comment>
<evidence type="ECO:0000256" key="4">
    <source>
        <dbReference type="ARBA" id="ARBA00013457"/>
    </source>
</evidence>
<keyword evidence="6" id="KW-0285">Flavoprotein</keyword>
<dbReference type="AlphaFoldDB" id="A0A562JMF3"/>
<evidence type="ECO:0000313" key="13">
    <source>
        <dbReference type="EMBL" id="TWH84104.1"/>
    </source>
</evidence>
<keyword evidence="7" id="KW-0288">FMN</keyword>
<comment type="similarity">
    <text evidence="3">Belongs to the nitronate monooxygenase family. NMO class I subfamily.</text>
</comment>
<evidence type="ECO:0000256" key="11">
    <source>
        <dbReference type="ARBA" id="ARBA00031155"/>
    </source>
</evidence>
<accession>A0A562JMF3</accession>
<evidence type="ECO:0000256" key="3">
    <source>
        <dbReference type="ARBA" id="ARBA00009881"/>
    </source>
</evidence>
<dbReference type="SUPFAM" id="SSF51412">
    <property type="entry name" value="Inosine monophosphate dehydrogenase (IMPDH)"/>
    <property type="match status" value="1"/>
</dbReference>
<keyword evidence="5" id="KW-0216">Detoxification</keyword>
<evidence type="ECO:0000256" key="12">
    <source>
        <dbReference type="ARBA" id="ARBA00049401"/>
    </source>
</evidence>
<dbReference type="Proteomes" id="UP000318667">
    <property type="component" value="Unassembled WGS sequence"/>
</dbReference>
<dbReference type="GO" id="GO:0009636">
    <property type="term" value="P:response to toxic substance"/>
    <property type="evidence" value="ECO:0007669"/>
    <property type="project" value="UniProtKB-KW"/>
</dbReference>
<sequence>MSWNRNRLTEKLGIQYPVFQAPMAGGMTTPRLISEVSNSGGLGNMGAGYMNSDEIREDIRKIRSLTDKPFGINLFVPNLEVSAQKEEISRMGEVLTKYSSELGIKVKPLLPKKDYGTLYEKQLEVVMEERVHVCSFTFGIPDSNVIRELKKQGTVIIGTATNVNEAVEWEEAGVDLIVAQGSEAGGHRGTFHKEESGLVGSMALIPQVADAVSKPVVAAGGMMDARGIAAAMMLGAAGVQLGTVFLPCREGGANPLYKDALLNATEEQTVLTKAFSGKMARGISNRFTEEMEEQPVLPYPLQNDLTASLRKQAAKLVRPEFMSLWAGQGVRMAEDITVKELMQKLVRGAETLLEGK</sequence>
<reference evidence="13 14" key="1">
    <citation type="journal article" date="2015" name="Stand. Genomic Sci.">
        <title>Genomic Encyclopedia of Bacterial and Archaeal Type Strains, Phase III: the genomes of soil and plant-associated and newly described type strains.</title>
        <authorList>
            <person name="Whitman W.B."/>
            <person name="Woyke T."/>
            <person name="Klenk H.P."/>
            <person name="Zhou Y."/>
            <person name="Lilburn T.G."/>
            <person name="Beck B.J."/>
            <person name="De Vos P."/>
            <person name="Vandamme P."/>
            <person name="Eisen J.A."/>
            <person name="Garrity G."/>
            <person name="Hugenholtz P."/>
            <person name="Kyrpides N.C."/>
        </authorList>
    </citation>
    <scope>NUCLEOTIDE SEQUENCE [LARGE SCALE GENOMIC DNA]</scope>
    <source>
        <strain evidence="13 14">CGMCC 1.10115</strain>
    </source>
</reference>
<dbReference type="InterPro" id="IPR004136">
    <property type="entry name" value="NMO"/>
</dbReference>
<evidence type="ECO:0000256" key="9">
    <source>
        <dbReference type="ARBA" id="ARBA00023002"/>
    </source>
</evidence>
<evidence type="ECO:0000256" key="10">
    <source>
        <dbReference type="ARBA" id="ARBA00023033"/>
    </source>
</evidence>
<dbReference type="InterPro" id="IPR013785">
    <property type="entry name" value="Aldolase_TIM"/>
</dbReference>
<dbReference type="FunFam" id="3.20.20.70:FF:000154">
    <property type="entry name" value="Probable nitronate monooxygenase"/>
    <property type="match status" value="1"/>
</dbReference>
<evidence type="ECO:0000256" key="5">
    <source>
        <dbReference type="ARBA" id="ARBA00022575"/>
    </source>
</evidence>
<dbReference type="GeneID" id="65404897"/>
<evidence type="ECO:0000256" key="8">
    <source>
        <dbReference type="ARBA" id="ARBA00022741"/>
    </source>
</evidence>
<dbReference type="Pfam" id="PF03060">
    <property type="entry name" value="NMO"/>
    <property type="match status" value="1"/>
</dbReference>
<name>A0A562JMF3_9BACI</name>
<keyword evidence="10 13" id="KW-0503">Monooxygenase</keyword>
<evidence type="ECO:0000256" key="7">
    <source>
        <dbReference type="ARBA" id="ARBA00022643"/>
    </source>
</evidence>
<keyword evidence="9" id="KW-0560">Oxidoreductase</keyword>
<dbReference type="PANTHER" id="PTHR42747:SF3">
    <property type="entry name" value="NITRONATE MONOOXYGENASE-RELATED"/>
    <property type="match status" value="1"/>
</dbReference>
<evidence type="ECO:0000256" key="2">
    <source>
        <dbReference type="ARBA" id="ARBA00003535"/>
    </source>
</evidence>
<dbReference type="GO" id="GO:0000166">
    <property type="term" value="F:nucleotide binding"/>
    <property type="evidence" value="ECO:0007669"/>
    <property type="project" value="UniProtKB-KW"/>
</dbReference>
<protein>
    <recommendedName>
        <fullName evidence="4">Probable nitronate monooxygenase</fullName>
    </recommendedName>
    <alternativeName>
        <fullName evidence="11">Propionate 3-nitronate monooxygenase</fullName>
    </alternativeName>
</protein>
<gene>
    <name evidence="13" type="ORF">IQ19_03771</name>
</gene>
<dbReference type="RefSeq" id="WP_144543889.1">
    <property type="nucleotide sequence ID" value="NZ_CBCSDC010000022.1"/>
</dbReference>
<dbReference type="Gene3D" id="3.20.20.70">
    <property type="entry name" value="Aldolase class I"/>
    <property type="match status" value="1"/>
</dbReference>
<comment type="caution">
    <text evidence="13">The sequence shown here is derived from an EMBL/GenBank/DDBJ whole genome shotgun (WGS) entry which is preliminary data.</text>
</comment>
<dbReference type="CDD" id="cd04730">
    <property type="entry name" value="NPD_like"/>
    <property type="match status" value="1"/>
</dbReference>
<evidence type="ECO:0000256" key="1">
    <source>
        <dbReference type="ARBA" id="ARBA00001917"/>
    </source>
</evidence>
<comment type="cofactor">
    <cofactor evidence="1">
        <name>FMN</name>
        <dbReference type="ChEBI" id="CHEBI:58210"/>
    </cofactor>
</comment>
<evidence type="ECO:0000256" key="6">
    <source>
        <dbReference type="ARBA" id="ARBA00022630"/>
    </source>
</evidence>
<dbReference type="OrthoDB" id="9778912at2"/>
<dbReference type="EMBL" id="VLKI01000012">
    <property type="protein sequence ID" value="TWH84104.1"/>
    <property type="molecule type" value="Genomic_DNA"/>
</dbReference>
<dbReference type="PANTHER" id="PTHR42747">
    <property type="entry name" value="NITRONATE MONOOXYGENASE-RELATED"/>
    <property type="match status" value="1"/>
</dbReference>
<comment type="function">
    <text evidence="2">Nitronate monooxygenase that uses molecular oxygen to catalyze the oxidative denitrification of alkyl nitronates. Acts on propionate 3-nitronate (P3N), the presumed physiological substrate. Probably functions in the detoxification of P3N, a metabolic poison produced by plants and fungi as a defense mechanism.</text>
</comment>
<keyword evidence="8" id="KW-0547">Nucleotide-binding</keyword>
<proteinExistence type="inferred from homology"/>